<protein>
    <submittedName>
        <fullName evidence="1">Uncharacterized protein</fullName>
    </submittedName>
</protein>
<proteinExistence type="predicted"/>
<reference evidence="1 2" key="1">
    <citation type="journal article" date="2016" name="Front. Microbiol.">
        <title>Comparative Genomics Analysis of Streptomyces Species Reveals Their Adaptation to the Marine Environment and Their Diversity at the Genomic Level.</title>
        <authorList>
            <person name="Tian X."/>
            <person name="Zhang Z."/>
            <person name="Yang T."/>
            <person name="Chen M."/>
            <person name="Li J."/>
            <person name="Chen F."/>
            <person name="Yang J."/>
            <person name="Li W."/>
            <person name="Zhang B."/>
            <person name="Zhang Z."/>
            <person name="Wu J."/>
            <person name="Zhang C."/>
            <person name="Long L."/>
            <person name="Xiao J."/>
        </authorList>
    </citation>
    <scope>NUCLEOTIDE SEQUENCE [LARGE SCALE GENOMIC DNA]</scope>
    <source>
        <strain evidence="1 2">SCSIO 10429</strain>
    </source>
</reference>
<dbReference type="Proteomes" id="UP000176005">
    <property type="component" value="Unassembled WGS sequence"/>
</dbReference>
<dbReference type="AlphaFoldDB" id="A0A1E7L406"/>
<keyword evidence="2" id="KW-1185">Reference proteome</keyword>
<evidence type="ECO:0000313" key="1">
    <source>
        <dbReference type="EMBL" id="OEV10920.1"/>
    </source>
</evidence>
<organism evidence="1 2">
    <name type="scientific">Streptomyces nanshensis</name>
    <dbReference type="NCBI Taxonomy" id="518642"/>
    <lineage>
        <taxon>Bacteria</taxon>
        <taxon>Bacillati</taxon>
        <taxon>Actinomycetota</taxon>
        <taxon>Actinomycetes</taxon>
        <taxon>Kitasatosporales</taxon>
        <taxon>Streptomycetaceae</taxon>
        <taxon>Streptomyces</taxon>
    </lineage>
</organism>
<sequence>MDTVDGLLPAGPGIAPGAPEDARYRTLTDYGLTRRQFPSELIHLELGTVPFVRVQRRRWELRFFPPAAVDVGHMSHGVLPRFRGRHRPTQGRLLAAFSLFDHMRLTRRQLSEVTMQDMQALLRWFQRLGVRGVTRLDDDELTERLSALPRFPW</sequence>
<dbReference type="EMBL" id="LJGW01000258">
    <property type="protein sequence ID" value="OEV10920.1"/>
    <property type="molecule type" value="Genomic_DNA"/>
</dbReference>
<accession>A0A1E7L406</accession>
<name>A0A1E7L406_9ACTN</name>
<gene>
    <name evidence="1" type="ORF">AN218_15385</name>
</gene>
<comment type="caution">
    <text evidence="1">The sequence shown here is derived from an EMBL/GenBank/DDBJ whole genome shotgun (WGS) entry which is preliminary data.</text>
</comment>
<dbReference type="RefSeq" id="WP_070017455.1">
    <property type="nucleotide sequence ID" value="NZ_LJGW01000258.1"/>
</dbReference>
<evidence type="ECO:0000313" key="2">
    <source>
        <dbReference type="Proteomes" id="UP000176005"/>
    </source>
</evidence>